<reference evidence="1 2" key="1">
    <citation type="submission" date="2019-07" db="EMBL/GenBank/DDBJ databases">
        <title>Tepidimonas alkaliphilus YIM 72238 draft genome.</title>
        <authorList>
            <person name="Da Costa M.S."/>
            <person name="Froufe H.J.C."/>
            <person name="Egas C."/>
            <person name="Albuquerque L."/>
        </authorList>
    </citation>
    <scope>NUCLEOTIDE SEQUENCE [LARGE SCALE GENOMIC DNA]</scope>
    <source>
        <strain evidence="1 2">YIM 72238</strain>
    </source>
</reference>
<dbReference type="AlphaFoldDB" id="A0A554W6I4"/>
<dbReference type="Proteomes" id="UP000315736">
    <property type="component" value="Unassembled WGS sequence"/>
</dbReference>
<evidence type="ECO:0000313" key="1">
    <source>
        <dbReference type="EMBL" id="TSE19180.1"/>
    </source>
</evidence>
<dbReference type="InterPro" id="IPR036428">
    <property type="entry name" value="PCD_sf"/>
</dbReference>
<proteinExistence type="predicted"/>
<dbReference type="Gene3D" id="3.30.1360.20">
    <property type="entry name" value="Transcriptional coactivator/pterin dehydratase"/>
    <property type="match status" value="1"/>
</dbReference>
<accession>A0A554W6I4</accession>
<organism evidence="1 2">
    <name type="scientific">Tepidimonas alkaliphilus</name>
    <dbReference type="NCBI Taxonomy" id="2588942"/>
    <lineage>
        <taxon>Bacteria</taxon>
        <taxon>Pseudomonadati</taxon>
        <taxon>Pseudomonadota</taxon>
        <taxon>Betaproteobacteria</taxon>
        <taxon>Burkholderiales</taxon>
        <taxon>Tepidimonas</taxon>
    </lineage>
</organism>
<gene>
    <name evidence="1" type="ORF">Talka_01602</name>
</gene>
<keyword evidence="1" id="KW-0456">Lyase</keyword>
<dbReference type="EC" id="4.2.1.96" evidence="1"/>
<dbReference type="SUPFAM" id="SSF55248">
    <property type="entry name" value="PCD-like"/>
    <property type="match status" value="1"/>
</dbReference>
<keyword evidence="2" id="KW-1185">Reference proteome</keyword>
<evidence type="ECO:0000313" key="2">
    <source>
        <dbReference type="Proteomes" id="UP000315736"/>
    </source>
</evidence>
<comment type="caution">
    <text evidence="1">The sequence shown here is derived from an EMBL/GenBank/DDBJ whole genome shotgun (WGS) entry which is preliminary data.</text>
</comment>
<dbReference type="GO" id="GO:0008124">
    <property type="term" value="F:4-alpha-hydroxytetrahydrobiopterin dehydratase activity"/>
    <property type="evidence" value="ECO:0007669"/>
    <property type="project" value="UniProtKB-EC"/>
</dbReference>
<name>A0A554W6I4_9BURK</name>
<dbReference type="GO" id="GO:0006729">
    <property type="term" value="P:tetrahydrobiopterin biosynthetic process"/>
    <property type="evidence" value="ECO:0007669"/>
    <property type="project" value="InterPro"/>
</dbReference>
<dbReference type="OrthoDB" id="5297462at2"/>
<sequence length="90" mass="9915">MSDHTIDGWTEQTRPPALFRRFAFERYAQTRAFLDRIAAVQDELGLAPQNISFGTTYVNITIGGEAGVSDAERELARRITAAAQSLDQAA</sequence>
<protein>
    <submittedName>
        <fullName evidence="1">Putative pterin-4-alpha-carbinolamine dehydratase</fullName>
        <ecNumber evidence="1">4.2.1.96</ecNumber>
    </submittedName>
</protein>
<dbReference type="EMBL" id="VJNB01000008">
    <property type="protein sequence ID" value="TSE19180.1"/>
    <property type="molecule type" value="Genomic_DNA"/>
</dbReference>
<dbReference type="RefSeq" id="WP_143890615.1">
    <property type="nucleotide sequence ID" value="NZ_VJNB01000008.1"/>
</dbReference>